<comment type="similarity">
    <text evidence="20">Belongs to the TRAFAC class dynamin-like GTPase superfamily. Dynamin/Fzo/YdjA family.</text>
</comment>
<dbReference type="SUPFAM" id="SSF51735">
    <property type="entry name" value="NAD(P)-binding Rossmann-fold domains"/>
    <property type="match status" value="1"/>
</dbReference>
<evidence type="ECO:0000256" key="17">
    <source>
        <dbReference type="ARBA" id="ARBA00023277"/>
    </source>
</evidence>
<dbReference type="SMART" id="SM00302">
    <property type="entry name" value="GED"/>
    <property type="match status" value="1"/>
</dbReference>
<protein>
    <recommendedName>
        <fullName evidence="5">UDP-glucose 4-epimerase</fullName>
        <ecNumber evidence="5">5.1.3.2</ecNumber>
    </recommendedName>
</protein>
<dbReference type="PROSITE" id="PS00410">
    <property type="entry name" value="G_DYNAMIN_1"/>
    <property type="match status" value="1"/>
</dbReference>
<dbReference type="Gene3D" id="3.40.50.300">
    <property type="entry name" value="P-loop containing nucleotide triphosphate hydrolases"/>
    <property type="match status" value="1"/>
</dbReference>
<dbReference type="Pfam" id="PF01031">
    <property type="entry name" value="Dynamin_M"/>
    <property type="match status" value="1"/>
</dbReference>
<dbReference type="InterPro" id="IPR005886">
    <property type="entry name" value="UDP_G4E"/>
</dbReference>
<comment type="similarity">
    <text evidence="4">Belongs to the NAD(P)-dependent epimerase/dehydratase family.</text>
</comment>
<dbReference type="NCBIfam" id="TIGR01179">
    <property type="entry name" value="galE"/>
    <property type="match status" value="1"/>
</dbReference>
<dbReference type="CDD" id="cd08771">
    <property type="entry name" value="DLP_1"/>
    <property type="match status" value="1"/>
</dbReference>
<evidence type="ECO:0000256" key="10">
    <source>
        <dbReference type="ARBA" id="ARBA00022801"/>
    </source>
</evidence>
<dbReference type="CDD" id="cd05247">
    <property type="entry name" value="UDP_G4E_1_SDR_e"/>
    <property type="match status" value="1"/>
</dbReference>
<evidence type="ECO:0000256" key="1">
    <source>
        <dbReference type="ARBA" id="ARBA00000083"/>
    </source>
</evidence>
<dbReference type="GO" id="GO:0051301">
    <property type="term" value="P:cell division"/>
    <property type="evidence" value="ECO:0007669"/>
    <property type="project" value="UniProtKB-KW"/>
</dbReference>
<dbReference type="FunFam" id="3.40.50.300:FF:000228">
    <property type="entry name" value="dynamin-related protein 1E"/>
    <property type="match status" value="1"/>
</dbReference>
<dbReference type="Pfam" id="PF02212">
    <property type="entry name" value="GED"/>
    <property type="match status" value="1"/>
</dbReference>
<keyword evidence="12 20" id="KW-0342">GTP-binding</keyword>
<organism evidence="23 24">
    <name type="scientific">Hevea brasiliensis</name>
    <name type="common">Para rubber tree</name>
    <name type="synonym">Siphonia brasiliensis</name>
    <dbReference type="NCBI Taxonomy" id="3981"/>
    <lineage>
        <taxon>Eukaryota</taxon>
        <taxon>Viridiplantae</taxon>
        <taxon>Streptophyta</taxon>
        <taxon>Embryophyta</taxon>
        <taxon>Tracheophyta</taxon>
        <taxon>Spermatophyta</taxon>
        <taxon>Magnoliopsida</taxon>
        <taxon>eudicotyledons</taxon>
        <taxon>Gunneridae</taxon>
        <taxon>Pentapetalae</taxon>
        <taxon>rosids</taxon>
        <taxon>fabids</taxon>
        <taxon>Malpighiales</taxon>
        <taxon>Euphorbiaceae</taxon>
        <taxon>Crotonoideae</taxon>
        <taxon>Micrandreae</taxon>
        <taxon>Hevea</taxon>
    </lineage>
</organism>
<dbReference type="PROSITE" id="PS51718">
    <property type="entry name" value="G_DYNAMIN_2"/>
    <property type="match status" value="1"/>
</dbReference>
<dbReference type="PANTHER" id="PTHR11566">
    <property type="entry name" value="DYNAMIN"/>
    <property type="match status" value="1"/>
</dbReference>
<evidence type="ECO:0000256" key="13">
    <source>
        <dbReference type="ARBA" id="ARBA00023144"/>
    </source>
</evidence>
<gene>
    <name evidence="23" type="ORF">GH714_006807</name>
</gene>
<dbReference type="Gene3D" id="3.90.25.10">
    <property type="entry name" value="UDP-galactose 4-epimerase, domain 1"/>
    <property type="match status" value="1"/>
</dbReference>
<keyword evidence="24" id="KW-1185">Reference proteome</keyword>
<dbReference type="SUPFAM" id="SSF52540">
    <property type="entry name" value="P-loop containing nucleoside triphosphate hydrolases"/>
    <property type="match status" value="1"/>
</dbReference>
<dbReference type="PANTHER" id="PTHR11566:SF159">
    <property type="entry name" value="PHRAGMOPLASTIN DRP1A"/>
    <property type="match status" value="1"/>
</dbReference>
<dbReference type="InterPro" id="IPR003130">
    <property type="entry name" value="GED"/>
</dbReference>
<evidence type="ECO:0000259" key="22">
    <source>
        <dbReference type="PROSITE" id="PS51718"/>
    </source>
</evidence>
<dbReference type="InterPro" id="IPR022812">
    <property type="entry name" value="Dynamin"/>
</dbReference>
<sequence length="1298" mass="144915">MARNILVTGGTGYIGSHTVLQLLLGGYSVVVVDNLDNSSAVALERVKEIAGERGKNLSFHQVDLRNKPALEKVFSQTKFDAVIHFAGLKAVGESVEKPLLYFDNNLIGTITLLEVMTAHGCKKLVFSSSATVYGWPKEVPCTEEFPLFAMNPYGRTKLFIEEICCDIYRSDSEWKIILLRYFNPVGAHPSGLIGEDPRGIPNNLMPYVQQVAVGRRPHLTVFGNDYTTKDGRGMLSLPVRDYIHVVDLADGHIAALCKLSDAKIEIQNTTYVAIDGSVILRCQKNPEWPDIALTKMKLFSSSNYIVIWVVRYIIWEQEKETSVLEMVAAFEKASGKRACTALGDHGEASALPTLWDSLPAIAVVGGQSSGKSSVLESIVGKDFLPRGSGIVTRRPLVLQLHKSDEGSREYAEFLHLPRKRFTDFAAVRREIQDETDRETGRTKQISSVPIHLSIYSPNVVNLTLIDLPGLTKVAVEGQPDSIVQDIENMVRSYIEKPNCIILAISPANQDLATSDAIKISREVDPTGERTLGVLTKIDLMDKGTDAVDILEGKAYRLKFPWVGVVNRSQADINKNVDMIAARRREREYFANSPEYKHLAHRMGSEHLAKVLSKHLETVIKSRIPGIQSLINKTIAELESELSRLGKPIAADAGGKLYTIMEICRLFDQIYKEHLDGVRAGGEKIYNVFDTQLPAALKRLQFDKQLSMENIRKLITEADGYQPHLIAPEQGYRRLIESSLVTIRGPAEAAVDAVHAILKELVHKSINETPELKQYPALRVEVGNAAIESLDRMKEESRKATLKLVDMESSYLTVDFFRKLPQDVDKGGNPTHSIFDRYNDSYLRRIGTTVLSYVNMVCASLRNSIPKSVVYCQVREAKRSLLDHFFTELGKMEQKYLSSLLNEDPAIMERRSALAKRLELYRSAQAEIDTVACLVIYLHQTVLAILQGARGIYDLMASEREDFNISGPLHLNVVDWTNAHHRRSVAASLVQGVYILERDRQLKREGPEALANPWWEFFHFQLFRKLVDDVDSSIFGAIYEFKPPTSYSTHLLDESPRYIIAFRGTVTKPDSLSRDIELDLHIIRNGLHETSRFEIGIQAVRNVVATVGESNVWLAGHSLGAAMALLAGKTMAQTGIIIQAFLFNSPFFSAPIERIKDKRVKHGLRIAGSVITAGLAFAAAAKKNHQNSRSVDPFAALSAWIPSLFVNPADHICSEYIGYFEHRKKMDDIGIGAIERLATKNSIAGLIMSAMGKESEPLHLIPSANLTVNLIPSQDFKEAHGIHQWWRPDLGVQSNLYKY</sequence>
<dbReference type="InterPro" id="IPR020850">
    <property type="entry name" value="GED_dom"/>
</dbReference>
<dbReference type="GO" id="GO:0005886">
    <property type="term" value="C:plasma membrane"/>
    <property type="evidence" value="ECO:0007669"/>
    <property type="project" value="TreeGrafter"/>
</dbReference>
<dbReference type="FunFam" id="3.40.50.720:FF:000040">
    <property type="entry name" value="UDP-glucose 4-epimerase"/>
    <property type="match status" value="1"/>
</dbReference>
<dbReference type="GO" id="GO:0005525">
    <property type="term" value="F:GTP binding"/>
    <property type="evidence" value="ECO:0007669"/>
    <property type="project" value="UniProtKB-KW"/>
</dbReference>
<dbReference type="Pfam" id="PF01764">
    <property type="entry name" value="Lipase_3"/>
    <property type="match status" value="1"/>
</dbReference>
<keyword evidence="16" id="KW-0413">Isomerase</keyword>
<dbReference type="InterPro" id="IPR045063">
    <property type="entry name" value="Dynamin_N"/>
</dbReference>
<evidence type="ECO:0000256" key="9">
    <source>
        <dbReference type="ARBA" id="ARBA00022741"/>
    </source>
</evidence>
<evidence type="ECO:0000256" key="12">
    <source>
        <dbReference type="ARBA" id="ARBA00023134"/>
    </source>
</evidence>
<comment type="pathway">
    <text evidence="3">Carbohydrate metabolism; galactose metabolism.</text>
</comment>
<evidence type="ECO:0000313" key="23">
    <source>
        <dbReference type="EMBL" id="KAF2297975.1"/>
    </source>
</evidence>
<reference evidence="23 24" key="1">
    <citation type="journal article" date="2020" name="Mol. Plant">
        <title>The Chromosome-Based Rubber Tree Genome Provides New Insights into Spurge Genome Evolution and Rubber Biosynthesis.</title>
        <authorList>
            <person name="Liu J."/>
            <person name="Shi C."/>
            <person name="Shi C.C."/>
            <person name="Li W."/>
            <person name="Zhang Q.J."/>
            <person name="Zhang Y."/>
            <person name="Li K."/>
            <person name="Lu H.F."/>
            <person name="Shi C."/>
            <person name="Zhu S.T."/>
            <person name="Xiao Z.Y."/>
            <person name="Nan H."/>
            <person name="Yue Y."/>
            <person name="Zhu X.G."/>
            <person name="Wu Y."/>
            <person name="Hong X.N."/>
            <person name="Fan G.Y."/>
            <person name="Tong Y."/>
            <person name="Zhang D."/>
            <person name="Mao C.L."/>
            <person name="Liu Y.L."/>
            <person name="Hao S.J."/>
            <person name="Liu W.Q."/>
            <person name="Lv M.Q."/>
            <person name="Zhang H.B."/>
            <person name="Liu Y."/>
            <person name="Hu-Tang G.R."/>
            <person name="Wang J.P."/>
            <person name="Wang J.H."/>
            <person name="Sun Y.H."/>
            <person name="Ni S.B."/>
            <person name="Chen W.B."/>
            <person name="Zhang X.C."/>
            <person name="Jiao Y.N."/>
            <person name="Eichler E.E."/>
            <person name="Li G.H."/>
            <person name="Liu X."/>
            <person name="Gao L.Z."/>
        </authorList>
    </citation>
    <scope>NUCLEOTIDE SEQUENCE [LARGE SCALE GENOMIC DNA]</scope>
    <source>
        <strain evidence="24">cv. GT1</strain>
        <tissue evidence="23">Leaf</tissue>
    </source>
</reference>
<dbReference type="InterPro" id="IPR001509">
    <property type="entry name" value="Epimerase_deHydtase"/>
</dbReference>
<evidence type="ECO:0000256" key="11">
    <source>
        <dbReference type="ARBA" id="ARBA00023027"/>
    </source>
</evidence>
<name>A0A6A6LBY0_HEVBR</name>
<keyword evidence="13" id="KW-0299">Galactose metabolism</keyword>
<dbReference type="Pfam" id="PF01370">
    <property type="entry name" value="Epimerase"/>
    <property type="match status" value="1"/>
</dbReference>
<evidence type="ECO:0000313" key="24">
    <source>
        <dbReference type="Proteomes" id="UP000467840"/>
    </source>
</evidence>
<dbReference type="EMBL" id="JAAGAX010000011">
    <property type="protein sequence ID" value="KAF2297975.1"/>
    <property type="molecule type" value="Genomic_DNA"/>
</dbReference>
<evidence type="ECO:0000256" key="3">
    <source>
        <dbReference type="ARBA" id="ARBA00004947"/>
    </source>
</evidence>
<keyword evidence="9 20" id="KW-0547">Nucleotide-binding</keyword>
<keyword evidence="7" id="KW-0132">Cell division</keyword>
<keyword evidence="17" id="KW-0119">Carbohydrate metabolism</keyword>
<dbReference type="InterPro" id="IPR019762">
    <property type="entry name" value="Dynamin_GTPase_CS"/>
</dbReference>
<evidence type="ECO:0000256" key="15">
    <source>
        <dbReference type="ARBA" id="ARBA00023212"/>
    </source>
</evidence>
<comment type="catalytic activity">
    <reaction evidence="1">
        <text>UDP-alpha-D-glucose = UDP-alpha-D-galactose</text>
        <dbReference type="Rhea" id="RHEA:22168"/>
        <dbReference type="ChEBI" id="CHEBI:58885"/>
        <dbReference type="ChEBI" id="CHEBI:66914"/>
        <dbReference type="EC" id="5.1.3.2"/>
    </reaction>
</comment>
<dbReference type="Pfam" id="PF00350">
    <property type="entry name" value="Dynamin_N"/>
    <property type="match status" value="1"/>
</dbReference>
<dbReference type="GO" id="GO:0006629">
    <property type="term" value="P:lipid metabolic process"/>
    <property type="evidence" value="ECO:0007669"/>
    <property type="project" value="InterPro"/>
</dbReference>
<keyword evidence="15" id="KW-0206">Cytoskeleton</keyword>
<proteinExistence type="inferred from homology"/>
<dbReference type="Proteomes" id="UP000467840">
    <property type="component" value="Chromosome 1"/>
</dbReference>
<dbReference type="GO" id="GO:0003924">
    <property type="term" value="F:GTPase activity"/>
    <property type="evidence" value="ECO:0007669"/>
    <property type="project" value="InterPro"/>
</dbReference>
<dbReference type="GO" id="GO:0009524">
    <property type="term" value="C:phragmoplast"/>
    <property type="evidence" value="ECO:0007669"/>
    <property type="project" value="UniProtKB-SubCell"/>
</dbReference>
<evidence type="ECO:0000256" key="4">
    <source>
        <dbReference type="ARBA" id="ARBA00007637"/>
    </source>
</evidence>
<keyword evidence="10" id="KW-0378">Hydrolase</keyword>
<dbReference type="GO" id="GO:0003978">
    <property type="term" value="F:UDP-glucose 4-epimerase activity"/>
    <property type="evidence" value="ECO:0007669"/>
    <property type="project" value="UniProtKB-EC"/>
</dbReference>
<dbReference type="Gene3D" id="3.40.50.720">
    <property type="entry name" value="NAD(P)-binding Rossmann-like Domain"/>
    <property type="match status" value="1"/>
</dbReference>
<feature type="domain" description="Dynamin-type G" evidence="22">
    <location>
        <begin position="355"/>
        <end position="624"/>
    </location>
</feature>
<dbReference type="InterPro" id="IPR036291">
    <property type="entry name" value="NAD(P)-bd_dom_sf"/>
</dbReference>
<dbReference type="SUPFAM" id="SSF53474">
    <property type="entry name" value="alpha/beta-Hydrolases"/>
    <property type="match status" value="1"/>
</dbReference>
<dbReference type="InterPro" id="IPR029058">
    <property type="entry name" value="AB_hydrolase_fold"/>
</dbReference>
<dbReference type="InterPro" id="IPR001401">
    <property type="entry name" value="Dynamin_GTPase"/>
</dbReference>
<feature type="domain" description="GED" evidence="21">
    <location>
        <begin position="842"/>
        <end position="935"/>
    </location>
</feature>
<evidence type="ECO:0000256" key="5">
    <source>
        <dbReference type="ARBA" id="ARBA00013189"/>
    </source>
</evidence>
<keyword evidence="18" id="KW-0131">Cell cycle</keyword>
<dbReference type="GO" id="GO:0006012">
    <property type="term" value="P:galactose metabolic process"/>
    <property type="evidence" value="ECO:0007669"/>
    <property type="project" value="UniProtKB-KW"/>
</dbReference>
<comment type="subcellular location">
    <subcellularLocation>
        <location evidence="19">Cytoplasm</location>
        <location evidence="19">Cytoskeleton</location>
        <location evidence="19">Phragmoplast</location>
    </subcellularLocation>
</comment>
<dbReference type="Gene3D" id="3.40.50.1820">
    <property type="entry name" value="alpha/beta hydrolase"/>
    <property type="match status" value="1"/>
</dbReference>
<evidence type="ECO:0000256" key="14">
    <source>
        <dbReference type="ARBA" id="ARBA00023175"/>
    </source>
</evidence>
<dbReference type="InterPro" id="IPR000375">
    <property type="entry name" value="Dynamin_stalk"/>
</dbReference>
<keyword evidence="14" id="KW-0505">Motor protein</keyword>
<dbReference type="FunFam" id="1.20.120.1240:FF:000010">
    <property type="entry name" value="Dynamin-related protein 5A"/>
    <property type="match status" value="1"/>
</dbReference>
<evidence type="ECO:0000256" key="7">
    <source>
        <dbReference type="ARBA" id="ARBA00022618"/>
    </source>
</evidence>
<dbReference type="InterPro" id="IPR030381">
    <property type="entry name" value="G_DYNAMIN_dom"/>
</dbReference>
<evidence type="ECO:0000256" key="2">
    <source>
        <dbReference type="ARBA" id="ARBA00001911"/>
    </source>
</evidence>
<keyword evidence="6" id="KW-0963">Cytoplasm</keyword>
<dbReference type="PRINTS" id="PR00195">
    <property type="entry name" value="DYNAMIN"/>
</dbReference>
<comment type="cofactor">
    <cofactor evidence="2">
        <name>NAD(+)</name>
        <dbReference type="ChEBI" id="CHEBI:57540"/>
    </cofactor>
</comment>
<dbReference type="InterPro" id="IPR002921">
    <property type="entry name" value="Fungal_lipase-type"/>
</dbReference>
<keyword evidence="11" id="KW-0520">NAD</keyword>
<accession>A0A6A6LBY0</accession>
<dbReference type="EC" id="5.1.3.2" evidence="5"/>
<dbReference type="GO" id="GO:0006898">
    <property type="term" value="P:receptor-mediated endocytosis"/>
    <property type="evidence" value="ECO:0007669"/>
    <property type="project" value="TreeGrafter"/>
</dbReference>
<evidence type="ECO:0000256" key="19">
    <source>
        <dbReference type="ARBA" id="ARBA00060413"/>
    </source>
</evidence>
<dbReference type="InterPro" id="IPR027417">
    <property type="entry name" value="P-loop_NTPase"/>
</dbReference>
<comment type="caution">
    <text evidence="23">The sequence shown here is derived from an EMBL/GenBank/DDBJ whole genome shotgun (WGS) entry which is preliminary data.</text>
</comment>
<evidence type="ECO:0000256" key="8">
    <source>
        <dbReference type="ARBA" id="ARBA00022701"/>
    </source>
</evidence>
<keyword evidence="8" id="KW-0493">Microtubule</keyword>
<evidence type="ECO:0000256" key="16">
    <source>
        <dbReference type="ARBA" id="ARBA00023235"/>
    </source>
</evidence>
<dbReference type="PROSITE" id="PS51388">
    <property type="entry name" value="GED"/>
    <property type="match status" value="1"/>
</dbReference>
<dbReference type="Gene3D" id="1.20.120.1240">
    <property type="entry name" value="Dynamin, middle domain"/>
    <property type="match status" value="1"/>
</dbReference>
<dbReference type="SMART" id="SM00053">
    <property type="entry name" value="DYNc"/>
    <property type="match status" value="1"/>
</dbReference>
<evidence type="ECO:0000256" key="18">
    <source>
        <dbReference type="ARBA" id="ARBA00023306"/>
    </source>
</evidence>
<dbReference type="GO" id="GO:0008017">
    <property type="term" value="F:microtubule binding"/>
    <property type="evidence" value="ECO:0007669"/>
    <property type="project" value="TreeGrafter"/>
</dbReference>
<dbReference type="GO" id="GO:0005874">
    <property type="term" value="C:microtubule"/>
    <property type="evidence" value="ECO:0007669"/>
    <property type="project" value="UniProtKB-KW"/>
</dbReference>
<evidence type="ECO:0000259" key="21">
    <source>
        <dbReference type="PROSITE" id="PS51388"/>
    </source>
</evidence>
<evidence type="ECO:0000256" key="6">
    <source>
        <dbReference type="ARBA" id="ARBA00022490"/>
    </source>
</evidence>
<evidence type="ECO:0000256" key="20">
    <source>
        <dbReference type="RuleBase" id="RU003932"/>
    </source>
</evidence>